<dbReference type="Pfam" id="PF13577">
    <property type="entry name" value="SnoaL_4"/>
    <property type="match status" value="1"/>
</dbReference>
<dbReference type="AlphaFoldDB" id="A0A9E5MGB3"/>
<name>A0A9E5MGB3_9GAMM</name>
<feature type="domain" description="SnoaL-like" evidence="1">
    <location>
        <begin position="6"/>
        <end position="130"/>
    </location>
</feature>
<gene>
    <name evidence="2" type="ORF">G8770_02640</name>
</gene>
<dbReference type="RefSeq" id="WP_167181510.1">
    <property type="nucleotide sequence ID" value="NZ_JAAONZ010000002.1"/>
</dbReference>
<keyword evidence="3" id="KW-1185">Reference proteome</keyword>
<dbReference type="Proteomes" id="UP000787472">
    <property type="component" value="Unassembled WGS sequence"/>
</dbReference>
<comment type="caution">
    <text evidence="2">The sequence shown here is derived from an EMBL/GenBank/DDBJ whole genome shotgun (WGS) entry which is preliminary data.</text>
</comment>
<evidence type="ECO:0000313" key="3">
    <source>
        <dbReference type="Proteomes" id="UP000787472"/>
    </source>
</evidence>
<dbReference type="InterPro" id="IPR037401">
    <property type="entry name" value="SnoaL-like"/>
</dbReference>
<dbReference type="InterPro" id="IPR032710">
    <property type="entry name" value="NTF2-like_dom_sf"/>
</dbReference>
<dbReference type="Gene3D" id="3.10.450.50">
    <property type="match status" value="1"/>
</dbReference>
<dbReference type="CDD" id="cd00531">
    <property type="entry name" value="NTF2_like"/>
    <property type="match status" value="1"/>
</dbReference>
<dbReference type="EMBL" id="JAAONZ010000002">
    <property type="protein sequence ID" value="NHO64446.1"/>
    <property type="molecule type" value="Genomic_DNA"/>
</dbReference>
<proteinExistence type="predicted"/>
<accession>A0A9E5MGB3</accession>
<evidence type="ECO:0000259" key="1">
    <source>
        <dbReference type="Pfam" id="PF13577"/>
    </source>
</evidence>
<sequence length="149" mass="16837">MSDQLTLQDRRDLEDALLDYLTAVDGLTDLDAMVAVFTEDAVLDLSGLDLGVFEGAGAIREFYAQVFETMSHHMHTLTNFRVTEYAGDTARCYAYICGMGRSHKGVNIQVYVYYDLKMRRTSNGWKIAHFYEAPKLPMPDSVGQVHNDK</sequence>
<reference evidence="2" key="1">
    <citation type="submission" date="2020-03" db="EMBL/GenBank/DDBJ databases">
        <authorList>
            <person name="Guo F."/>
        </authorList>
    </citation>
    <scope>NUCLEOTIDE SEQUENCE</scope>
    <source>
        <strain evidence="2">JCM 30134</strain>
    </source>
</reference>
<evidence type="ECO:0000313" key="2">
    <source>
        <dbReference type="EMBL" id="NHO64446.1"/>
    </source>
</evidence>
<protein>
    <submittedName>
        <fullName evidence="2">Nuclear transport factor 2 family protein</fullName>
    </submittedName>
</protein>
<dbReference type="SUPFAM" id="SSF54427">
    <property type="entry name" value="NTF2-like"/>
    <property type="match status" value="1"/>
</dbReference>
<organism evidence="2 3">
    <name type="scientific">Pseudomaricurvus hydrocarbonicus</name>
    <dbReference type="NCBI Taxonomy" id="1470433"/>
    <lineage>
        <taxon>Bacteria</taxon>
        <taxon>Pseudomonadati</taxon>
        <taxon>Pseudomonadota</taxon>
        <taxon>Gammaproteobacteria</taxon>
        <taxon>Cellvibrionales</taxon>
        <taxon>Cellvibrionaceae</taxon>
        <taxon>Pseudomaricurvus</taxon>
    </lineage>
</organism>